<proteinExistence type="predicted"/>
<evidence type="ECO:0008006" key="4">
    <source>
        <dbReference type="Google" id="ProtNLM"/>
    </source>
</evidence>
<name>A0ABQ7FA43_9ACTN</name>
<gene>
    <name evidence="2" type="ORF">GCU69_31960</name>
</gene>
<dbReference type="EMBL" id="WHPN01000429">
    <property type="protein sequence ID" value="KAF4405065.1"/>
    <property type="molecule type" value="Genomic_DNA"/>
</dbReference>
<dbReference type="Proteomes" id="UP000621266">
    <property type="component" value="Unassembled WGS sequence"/>
</dbReference>
<dbReference type="Gene3D" id="3.90.228.10">
    <property type="match status" value="1"/>
</dbReference>
<evidence type="ECO:0000256" key="1">
    <source>
        <dbReference type="SAM" id="MobiDB-lite"/>
    </source>
</evidence>
<organism evidence="2 3">
    <name type="scientific">Streptomyces lycii</name>
    <dbReference type="NCBI Taxonomy" id="2654337"/>
    <lineage>
        <taxon>Bacteria</taxon>
        <taxon>Bacillati</taxon>
        <taxon>Actinomycetota</taxon>
        <taxon>Actinomycetes</taxon>
        <taxon>Kitasatosporales</taxon>
        <taxon>Streptomycetaceae</taxon>
        <taxon>Streptomyces</taxon>
    </lineage>
</organism>
<feature type="compositionally biased region" description="Basic and acidic residues" evidence="1">
    <location>
        <begin position="56"/>
        <end position="73"/>
    </location>
</feature>
<protein>
    <recommendedName>
        <fullName evidence="4">PARP catalytic domain-containing protein</fullName>
    </recommendedName>
</protein>
<evidence type="ECO:0000313" key="3">
    <source>
        <dbReference type="Proteomes" id="UP000621266"/>
    </source>
</evidence>
<comment type="caution">
    <text evidence="2">The sequence shown here is derived from an EMBL/GenBank/DDBJ whole genome shotgun (WGS) entry which is preliminary data.</text>
</comment>
<dbReference type="RefSeq" id="WP_170315993.1">
    <property type="nucleotide sequence ID" value="NZ_WHPN01000429.1"/>
</dbReference>
<feature type="compositionally biased region" description="Low complexity" evidence="1">
    <location>
        <begin position="111"/>
        <end position="123"/>
    </location>
</feature>
<reference evidence="2 3" key="1">
    <citation type="submission" date="2019-10" db="EMBL/GenBank/DDBJ databases">
        <title>Streptomyces tenebrisbrunneis sp.nov., an endogenous actinomycete isolated from of Lycium ruthenicum.</title>
        <authorList>
            <person name="Ma L."/>
        </authorList>
    </citation>
    <scope>NUCLEOTIDE SEQUENCE [LARGE SCALE GENOMIC DNA]</scope>
    <source>
        <strain evidence="2 3">TRM 66187</strain>
    </source>
</reference>
<sequence>MHERERTPLRRPAPAPRPPAGTVRPDAPQAPAAVRDPAALLALQRSAGNAAATRAVEADRHVHSDACGHRSGADRTPVQRSPAGRSTPPPGSAAAKPGRFVQRSPGGGRPAGSAPAPAPAQQGIGLDGSLGRDVPAYWQDLQWSEVKEGVSTAFLPPGHPVFRAIEEYARQSQELVPYTSDAGEKTRMGAISADLADPDKVSAMGPQGQAKLQNRLLEGKKNGPPPPRSRDMQITAIKVFANRELWKKYTANRQLFQQSLVEKQGSGFSATGEDRSERIKWSTGQRPDLGGAAATSPVPGFPQLPTQPGDKPPSGAGEAFVVHGTAPPVMDLIQEGGGYRPDLSANKGTADKPRYGPLGQGVYAADNTSKAQTYVRCPEPTCGDYDCQDPTHPPKQLLLNRGLVGHPNTAHLYDKSKRGDDHKTLKEGRTSVFSPGLKNNPLGRGATGTNEFVFKDASLLYPEIRIYYRTP</sequence>
<feature type="region of interest" description="Disordered" evidence="1">
    <location>
        <begin position="1"/>
        <end position="128"/>
    </location>
</feature>
<keyword evidence="3" id="KW-1185">Reference proteome</keyword>
<accession>A0ABQ7FA43</accession>
<feature type="region of interest" description="Disordered" evidence="1">
    <location>
        <begin position="264"/>
        <end position="316"/>
    </location>
</feature>
<evidence type="ECO:0000313" key="2">
    <source>
        <dbReference type="EMBL" id="KAF4405065.1"/>
    </source>
</evidence>